<evidence type="ECO:0008006" key="7">
    <source>
        <dbReference type="Google" id="ProtNLM"/>
    </source>
</evidence>
<keyword evidence="6" id="KW-1185">Reference proteome</keyword>
<dbReference type="PROSITE" id="PS00101">
    <property type="entry name" value="HEXAPEP_TRANSFERASES"/>
    <property type="match status" value="1"/>
</dbReference>
<dbReference type="Pfam" id="PF00132">
    <property type="entry name" value="Hexapep"/>
    <property type="match status" value="1"/>
</dbReference>
<evidence type="ECO:0000256" key="1">
    <source>
        <dbReference type="ARBA" id="ARBA00007274"/>
    </source>
</evidence>
<evidence type="ECO:0000256" key="3">
    <source>
        <dbReference type="ARBA" id="ARBA00022737"/>
    </source>
</evidence>
<evidence type="ECO:0000313" key="6">
    <source>
        <dbReference type="Proteomes" id="UP001574673"/>
    </source>
</evidence>
<sequence>MLADFKNDTPNYLHVNLLFYSRCGRHIRINRGVFNNSSAMFTDLGGITLEEDVLIAPRMSVLTVGHPENPAQQRGLTFIIKKNTWIDAGVIILPNATVGENAIVAAGAVVNKDVPANTLVSSVPAKVLKTIDDV</sequence>
<dbReference type="PANTHER" id="PTHR23416:SF23">
    <property type="entry name" value="ACETYLTRANSFERASE C18B11.09C-RELATED"/>
    <property type="match status" value="1"/>
</dbReference>
<comment type="caution">
    <text evidence="5">The sequence shown here is derived from an EMBL/GenBank/DDBJ whole genome shotgun (WGS) entry which is preliminary data.</text>
</comment>
<dbReference type="InterPro" id="IPR001451">
    <property type="entry name" value="Hexapep"/>
</dbReference>
<evidence type="ECO:0000256" key="4">
    <source>
        <dbReference type="ARBA" id="ARBA00023315"/>
    </source>
</evidence>
<dbReference type="EMBL" id="JBEUWX010000002">
    <property type="protein sequence ID" value="MFA9950581.1"/>
    <property type="molecule type" value="Genomic_DNA"/>
</dbReference>
<evidence type="ECO:0000313" key="5">
    <source>
        <dbReference type="EMBL" id="MFA9950581.1"/>
    </source>
</evidence>
<evidence type="ECO:0000256" key="2">
    <source>
        <dbReference type="ARBA" id="ARBA00022679"/>
    </source>
</evidence>
<protein>
    <recommendedName>
        <fullName evidence="7">Acetyltransferase</fullName>
    </recommendedName>
</protein>
<organism evidence="5 6">
    <name type="scientific">Dentiradicibacter hellwigii</name>
    <dbReference type="NCBI Taxonomy" id="3149053"/>
    <lineage>
        <taxon>Bacteria</taxon>
        <taxon>Pseudomonadati</taxon>
        <taxon>Pseudomonadota</taxon>
        <taxon>Betaproteobacteria</taxon>
        <taxon>Rhodocyclales</taxon>
        <taxon>Rhodocyclaceae</taxon>
        <taxon>Dentiradicibacter</taxon>
    </lineage>
</organism>
<dbReference type="RefSeq" id="WP_418891627.1">
    <property type="nucleotide sequence ID" value="NZ_JBEUWX010000002.1"/>
</dbReference>
<dbReference type="Gene3D" id="2.160.10.10">
    <property type="entry name" value="Hexapeptide repeat proteins"/>
    <property type="match status" value="1"/>
</dbReference>
<dbReference type="Proteomes" id="UP001574673">
    <property type="component" value="Unassembled WGS sequence"/>
</dbReference>
<name>A0ABV4UGU8_9RHOO</name>
<dbReference type="InterPro" id="IPR051159">
    <property type="entry name" value="Hexapeptide_acetyltransf"/>
</dbReference>
<proteinExistence type="inferred from homology"/>
<gene>
    <name evidence="5" type="ORF">ABCS64_09685</name>
</gene>
<accession>A0ABV4UGU8</accession>
<comment type="similarity">
    <text evidence="1">Belongs to the transferase hexapeptide repeat family.</text>
</comment>
<dbReference type="SUPFAM" id="SSF51161">
    <property type="entry name" value="Trimeric LpxA-like enzymes"/>
    <property type="match status" value="1"/>
</dbReference>
<keyword evidence="4" id="KW-0012">Acyltransferase</keyword>
<dbReference type="PANTHER" id="PTHR23416">
    <property type="entry name" value="SIALIC ACID SYNTHASE-RELATED"/>
    <property type="match status" value="1"/>
</dbReference>
<dbReference type="InterPro" id="IPR011004">
    <property type="entry name" value="Trimer_LpxA-like_sf"/>
</dbReference>
<keyword evidence="2" id="KW-0808">Transferase</keyword>
<keyword evidence="3" id="KW-0677">Repeat</keyword>
<dbReference type="InterPro" id="IPR018357">
    <property type="entry name" value="Hexapep_transf_CS"/>
</dbReference>
<reference evidence="6" key="1">
    <citation type="submission" date="2024-06" db="EMBL/GenBank/DDBJ databases">
        <title>Radixoralia hellwigii gen. nov., sp nov., isolated from a root canal in the human oral cavity.</title>
        <authorList>
            <person name="Bartsch S."/>
            <person name="Wittmer A."/>
            <person name="Schulz A.-K."/>
            <person name="Neumann-Schaal M."/>
            <person name="Wolf J."/>
            <person name="Gronow S."/>
            <person name="Tennert C."/>
            <person name="Haecker G."/>
            <person name="Cieplik F."/>
            <person name="Al-Ahmad A."/>
        </authorList>
    </citation>
    <scope>NUCLEOTIDE SEQUENCE [LARGE SCALE GENOMIC DNA]</scope>
    <source>
        <strain evidence="6">Wk13</strain>
    </source>
</reference>